<dbReference type="AlphaFoldDB" id="A0A1X7LUD5"/>
<evidence type="ECO:0000313" key="4">
    <source>
        <dbReference type="Proteomes" id="UP000193834"/>
    </source>
</evidence>
<sequence>MKKAQQKAITIIAAIFLIMMLVLTLLSNTIQTALLPKVVTEAPVSKPLVHAIEGRGMIEPKKKRELMNESGWPIQKVHVKKDEVVKKGQTLVTFDSTAQAQQIEELELLLKKQDLNRIAIKEQYVEAQRSGDVEAVRKAKRALESDDLDRMGIERKIGQQKEDIKKKGVLTAPYDGRVTEVLAEDGASIAMGQPILTLVNPSEGFQFSFTAADHAASFLQLHEKVKVELATSKEQLEGTVDEITQSSQKSGNGGIMPGGEADTSASSEKKIVITLRDAKLKGGEEALVHIEKQAEQQGIVIRKELLKKDGNGSYVYVVGEKRSPLGNTYLAEKRAVKTGDESEEEIIILDGLYPNDKIIVESSDPLQDGNRVRLD</sequence>
<dbReference type="RefSeq" id="WP_085498170.1">
    <property type="nucleotide sequence ID" value="NZ_FXAZ01000008.1"/>
</dbReference>
<dbReference type="NCBIfam" id="TIGR01730">
    <property type="entry name" value="RND_mfp"/>
    <property type="match status" value="1"/>
</dbReference>
<accession>A0A1X7LUD5</accession>
<proteinExistence type="inferred from homology"/>
<dbReference type="PANTHER" id="PTHR30469:SF15">
    <property type="entry name" value="HLYD FAMILY OF SECRETION PROTEINS"/>
    <property type="match status" value="1"/>
</dbReference>
<evidence type="ECO:0000256" key="1">
    <source>
        <dbReference type="ARBA" id="ARBA00009477"/>
    </source>
</evidence>
<dbReference type="InterPro" id="IPR006143">
    <property type="entry name" value="RND_pump_MFP"/>
</dbReference>
<reference evidence="3 4" key="1">
    <citation type="submission" date="2017-04" db="EMBL/GenBank/DDBJ databases">
        <authorList>
            <person name="Afonso C.L."/>
            <person name="Miller P.J."/>
            <person name="Scott M.A."/>
            <person name="Spackman E."/>
            <person name="Goraichik I."/>
            <person name="Dimitrov K.M."/>
            <person name="Suarez D.L."/>
            <person name="Swayne D.E."/>
        </authorList>
    </citation>
    <scope>NUCLEOTIDE SEQUENCE [LARGE SCALE GENOMIC DNA]</scope>
    <source>
        <strain evidence="3 4">11</strain>
    </source>
</reference>
<dbReference type="OrthoDB" id="2549748at2"/>
<name>A0A1X7LUD5_9BACL</name>
<feature type="region of interest" description="Disordered" evidence="2">
    <location>
        <begin position="240"/>
        <end position="267"/>
    </location>
</feature>
<evidence type="ECO:0000313" key="3">
    <source>
        <dbReference type="EMBL" id="SMG57506.1"/>
    </source>
</evidence>
<dbReference type="EMBL" id="FXAZ01000008">
    <property type="protein sequence ID" value="SMG57506.1"/>
    <property type="molecule type" value="Genomic_DNA"/>
</dbReference>
<dbReference type="PANTHER" id="PTHR30469">
    <property type="entry name" value="MULTIDRUG RESISTANCE PROTEIN MDTA"/>
    <property type="match status" value="1"/>
</dbReference>
<dbReference type="Proteomes" id="UP000193834">
    <property type="component" value="Unassembled WGS sequence"/>
</dbReference>
<protein>
    <submittedName>
        <fullName evidence="3">RND family efflux transporter, MFP subunit</fullName>
    </submittedName>
</protein>
<dbReference type="GO" id="GO:0015562">
    <property type="term" value="F:efflux transmembrane transporter activity"/>
    <property type="evidence" value="ECO:0007669"/>
    <property type="project" value="TreeGrafter"/>
</dbReference>
<dbReference type="Gene3D" id="2.40.420.20">
    <property type="match status" value="1"/>
</dbReference>
<dbReference type="STRING" id="1852522.SAMN06295960_4448"/>
<dbReference type="SUPFAM" id="SSF111369">
    <property type="entry name" value="HlyD-like secretion proteins"/>
    <property type="match status" value="1"/>
</dbReference>
<evidence type="ECO:0000256" key="2">
    <source>
        <dbReference type="SAM" id="MobiDB-lite"/>
    </source>
</evidence>
<comment type="similarity">
    <text evidence="1">Belongs to the membrane fusion protein (MFP) (TC 8.A.1) family.</text>
</comment>
<dbReference type="Gene3D" id="2.40.50.100">
    <property type="match status" value="1"/>
</dbReference>
<organism evidence="3 4">
    <name type="scientific">Paenibacillus aquistagni</name>
    <dbReference type="NCBI Taxonomy" id="1852522"/>
    <lineage>
        <taxon>Bacteria</taxon>
        <taxon>Bacillati</taxon>
        <taxon>Bacillota</taxon>
        <taxon>Bacilli</taxon>
        <taxon>Bacillales</taxon>
        <taxon>Paenibacillaceae</taxon>
        <taxon>Paenibacillus</taxon>
    </lineage>
</organism>
<gene>
    <name evidence="3" type="ORF">SAMN06295960_4448</name>
</gene>
<keyword evidence="4" id="KW-1185">Reference proteome</keyword>
<dbReference type="GO" id="GO:1990281">
    <property type="term" value="C:efflux pump complex"/>
    <property type="evidence" value="ECO:0007669"/>
    <property type="project" value="TreeGrafter"/>
</dbReference>